<gene>
    <name evidence="1" type="ORF">CYCCA115_LOCUS17619</name>
</gene>
<organism evidence="1 2">
    <name type="scientific">Cylindrotheca closterium</name>
    <dbReference type="NCBI Taxonomy" id="2856"/>
    <lineage>
        <taxon>Eukaryota</taxon>
        <taxon>Sar</taxon>
        <taxon>Stramenopiles</taxon>
        <taxon>Ochrophyta</taxon>
        <taxon>Bacillariophyta</taxon>
        <taxon>Bacillariophyceae</taxon>
        <taxon>Bacillariophycidae</taxon>
        <taxon>Bacillariales</taxon>
        <taxon>Bacillariaceae</taxon>
        <taxon>Cylindrotheca</taxon>
    </lineage>
</organism>
<dbReference type="EMBL" id="CAKOGP040001981">
    <property type="protein sequence ID" value="CAJ1959198.1"/>
    <property type="molecule type" value="Genomic_DNA"/>
</dbReference>
<dbReference type="AlphaFoldDB" id="A0AAD2G0M3"/>
<keyword evidence="2" id="KW-1185">Reference proteome</keyword>
<evidence type="ECO:0000313" key="1">
    <source>
        <dbReference type="EMBL" id="CAJ1959198.1"/>
    </source>
</evidence>
<evidence type="ECO:0000313" key="2">
    <source>
        <dbReference type="Proteomes" id="UP001295423"/>
    </source>
</evidence>
<comment type="caution">
    <text evidence="1">The sequence shown here is derived from an EMBL/GenBank/DDBJ whole genome shotgun (WGS) entry which is preliminary data.</text>
</comment>
<accession>A0AAD2G0M3</accession>
<name>A0AAD2G0M3_9STRA</name>
<reference evidence="1" key="1">
    <citation type="submission" date="2023-08" db="EMBL/GenBank/DDBJ databases">
        <authorList>
            <person name="Audoor S."/>
            <person name="Bilcke G."/>
        </authorList>
    </citation>
    <scope>NUCLEOTIDE SEQUENCE</scope>
</reference>
<sequence>MKTIKAPTSNSMDGKIRSNHTIITAYFLVNKTKRHSDSNYIELMERLFSNSDPMIIYTSPEVAPLLAEIRGKPERTVVIPMNLSDTNLVKRYPRPAFWESVSKDGRGAGINNGYDYNLYQIWNSKVDFLKLGSDMNPFQSNFFAWMDAGFVRWDEYTNSTIIQRIPPELPETKLAIMNITPIIHFKTHHQMGGGTFGGYKPAVDLYHAKYYEKFHEYANSTDRYTHVSNEQLVLYETCRDNDGLCFTINPRKSNNNAISWGLQVPYFYMLPFFNTREYEEMEEKNFVDKSRW</sequence>
<dbReference type="Pfam" id="PF09612">
    <property type="entry name" value="HtrL_YibB"/>
    <property type="match status" value="1"/>
</dbReference>
<dbReference type="InterPro" id="IPR011735">
    <property type="entry name" value="WlaTC/HtrL_glycosyltransf"/>
</dbReference>
<dbReference type="Proteomes" id="UP001295423">
    <property type="component" value="Unassembled WGS sequence"/>
</dbReference>
<protein>
    <submittedName>
        <fullName evidence="1">Uncharacterized protein</fullName>
    </submittedName>
</protein>
<proteinExistence type="predicted"/>